<proteinExistence type="predicted"/>
<organism evidence="2 3">
    <name type="scientific">Neobacillus rhizosphaerae</name>
    <dbReference type="NCBI Taxonomy" id="2880965"/>
    <lineage>
        <taxon>Bacteria</taxon>
        <taxon>Bacillati</taxon>
        <taxon>Bacillota</taxon>
        <taxon>Bacilli</taxon>
        <taxon>Bacillales</taxon>
        <taxon>Bacillaceae</taxon>
        <taxon>Neobacillus</taxon>
    </lineage>
</organism>
<feature type="transmembrane region" description="Helical" evidence="1">
    <location>
        <begin position="78"/>
        <end position="97"/>
    </location>
</feature>
<dbReference type="RefSeq" id="WP_248736994.1">
    <property type="nucleotide sequence ID" value="NZ_CALBWS010000032.1"/>
</dbReference>
<evidence type="ECO:0000313" key="2">
    <source>
        <dbReference type="EMBL" id="CAH2716757.1"/>
    </source>
</evidence>
<feature type="transmembrane region" description="Helical" evidence="1">
    <location>
        <begin position="45"/>
        <end position="66"/>
    </location>
</feature>
<name>A0ABN8KWA7_9BACI</name>
<keyword evidence="1" id="KW-1133">Transmembrane helix</keyword>
<keyword evidence="3" id="KW-1185">Reference proteome</keyword>
<accession>A0ABN8KWA7</accession>
<protein>
    <submittedName>
        <fullName evidence="2">Uncharacterized protein</fullName>
    </submittedName>
</protein>
<evidence type="ECO:0000256" key="1">
    <source>
        <dbReference type="SAM" id="Phobius"/>
    </source>
</evidence>
<reference evidence="2" key="1">
    <citation type="submission" date="2022-04" db="EMBL/GenBank/DDBJ databases">
        <authorList>
            <person name="Criscuolo A."/>
        </authorList>
    </citation>
    <scope>NUCLEOTIDE SEQUENCE</scope>
    <source>
        <strain evidence="2">CIP111895</strain>
    </source>
</reference>
<comment type="caution">
    <text evidence="2">The sequence shown here is derived from an EMBL/GenBank/DDBJ whole genome shotgun (WGS) entry which is preliminary data.</text>
</comment>
<sequence length="103" mass="12000">MSRINNWIVIFIYNLLLFIIFYFSLKTLVEIPVTAKAFPNSNFFLVLLSTAFGIVILALGVRRYIFISSKDEKERRKLRTIIILTTPMTFIIYLIAFSSRTPT</sequence>
<keyword evidence="1" id="KW-0472">Membrane</keyword>
<evidence type="ECO:0000313" key="3">
    <source>
        <dbReference type="Proteomes" id="UP000838308"/>
    </source>
</evidence>
<feature type="transmembrane region" description="Helical" evidence="1">
    <location>
        <begin position="7"/>
        <end position="25"/>
    </location>
</feature>
<gene>
    <name evidence="2" type="ORF">BACCIP111895_03945</name>
</gene>
<dbReference type="Proteomes" id="UP000838308">
    <property type="component" value="Unassembled WGS sequence"/>
</dbReference>
<dbReference type="EMBL" id="CALBWS010000032">
    <property type="protein sequence ID" value="CAH2716757.1"/>
    <property type="molecule type" value="Genomic_DNA"/>
</dbReference>
<keyword evidence="1" id="KW-0812">Transmembrane</keyword>